<dbReference type="PANTHER" id="PTHR35527:SF2">
    <property type="entry name" value="HYDROLASE"/>
    <property type="match status" value="1"/>
</dbReference>
<comment type="similarity">
    <text evidence="1">Belongs to the peptidase C59 family.</text>
</comment>
<accession>T0QSV8</accession>
<keyword evidence="3" id="KW-0812">Transmembrane</keyword>
<dbReference type="Gene3D" id="3.60.60.10">
    <property type="entry name" value="Penicillin V Acylase, Chain A"/>
    <property type="match status" value="1"/>
</dbReference>
<dbReference type="SUPFAM" id="SSF56235">
    <property type="entry name" value="N-terminal nucleophile aminohydrolases (Ntn hydrolases)"/>
    <property type="match status" value="1"/>
</dbReference>
<dbReference type="Pfam" id="PF02275">
    <property type="entry name" value="CBAH"/>
    <property type="match status" value="1"/>
</dbReference>
<dbReference type="Proteomes" id="UP000030762">
    <property type="component" value="Unassembled WGS sequence"/>
</dbReference>
<gene>
    <name evidence="6" type="ORF">SDRG_04815</name>
</gene>
<feature type="chain" id="PRO_5004570127" description="Choloylglycine hydrolase/NAAA C-terminal domain-containing protein" evidence="4">
    <location>
        <begin position="18"/>
        <end position="407"/>
    </location>
</feature>
<dbReference type="InterPro" id="IPR029055">
    <property type="entry name" value="Ntn_hydrolases_N"/>
</dbReference>
<evidence type="ECO:0000256" key="4">
    <source>
        <dbReference type="SAM" id="SignalP"/>
    </source>
</evidence>
<keyword evidence="3" id="KW-0472">Membrane</keyword>
<evidence type="ECO:0000259" key="5">
    <source>
        <dbReference type="Pfam" id="PF02275"/>
    </source>
</evidence>
<evidence type="ECO:0000256" key="1">
    <source>
        <dbReference type="ARBA" id="ARBA00006625"/>
    </source>
</evidence>
<organism evidence="6 7">
    <name type="scientific">Saprolegnia diclina (strain VS20)</name>
    <dbReference type="NCBI Taxonomy" id="1156394"/>
    <lineage>
        <taxon>Eukaryota</taxon>
        <taxon>Sar</taxon>
        <taxon>Stramenopiles</taxon>
        <taxon>Oomycota</taxon>
        <taxon>Saprolegniomycetes</taxon>
        <taxon>Saprolegniales</taxon>
        <taxon>Saprolegniaceae</taxon>
        <taxon>Saprolegnia</taxon>
    </lineage>
</organism>
<protein>
    <recommendedName>
        <fullName evidence="5">Choloylglycine hydrolase/NAAA C-terminal domain-containing protein</fullName>
    </recommendedName>
</protein>
<keyword evidence="4" id="KW-0732">Signal</keyword>
<dbReference type="eggNOG" id="ENOG502S95C">
    <property type="taxonomic scope" value="Eukaryota"/>
</dbReference>
<dbReference type="PANTHER" id="PTHR35527">
    <property type="entry name" value="CHOLOYLGLYCINE HYDROLASE"/>
    <property type="match status" value="1"/>
</dbReference>
<dbReference type="GeneID" id="19945542"/>
<dbReference type="InterPro" id="IPR052193">
    <property type="entry name" value="Peptidase_C59"/>
</dbReference>
<dbReference type="GO" id="GO:0016787">
    <property type="term" value="F:hydrolase activity"/>
    <property type="evidence" value="ECO:0007669"/>
    <property type="project" value="UniProtKB-KW"/>
</dbReference>
<feature type="signal peptide" evidence="4">
    <location>
        <begin position="1"/>
        <end position="17"/>
    </location>
</feature>
<evidence type="ECO:0000313" key="6">
    <source>
        <dbReference type="EMBL" id="EQC37791.1"/>
    </source>
</evidence>
<proteinExistence type="inferred from homology"/>
<dbReference type="InParanoid" id="T0QSV8"/>
<name>T0QSV8_SAPDV</name>
<evidence type="ECO:0000256" key="3">
    <source>
        <dbReference type="SAM" id="Phobius"/>
    </source>
</evidence>
<keyword evidence="2" id="KW-0378">Hydrolase</keyword>
<dbReference type="OMA" id="YRVMTNP"/>
<keyword evidence="7" id="KW-1185">Reference proteome</keyword>
<reference evidence="6 7" key="1">
    <citation type="submission" date="2012-04" db="EMBL/GenBank/DDBJ databases">
        <title>The Genome Sequence of Saprolegnia declina VS20.</title>
        <authorList>
            <consortium name="The Broad Institute Genome Sequencing Platform"/>
            <person name="Russ C."/>
            <person name="Nusbaum C."/>
            <person name="Tyler B."/>
            <person name="van West P."/>
            <person name="Dieguez-Uribeondo J."/>
            <person name="de Bruijn I."/>
            <person name="Tripathy S."/>
            <person name="Jiang R."/>
            <person name="Young S.K."/>
            <person name="Zeng Q."/>
            <person name="Gargeya S."/>
            <person name="Fitzgerald M."/>
            <person name="Haas B."/>
            <person name="Abouelleil A."/>
            <person name="Alvarado L."/>
            <person name="Arachchi H.M."/>
            <person name="Berlin A."/>
            <person name="Chapman S.B."/>
            <person name="Goldberg J."/>
            <person name="Griggs A."/>
            <person name="Gujja S."/>
            <person name="Hansen M."/>
            <person name="Howarth C."/>
            <person name="Imamovic A."/>
            <person name="Larimer J."/>
            <person name="McCowen C."/>
            <person name="Montmayeur A."/>
            <person name="Murphy C."/>
            <person name="Neiman D."/>
            <person name="Pearson M."/>
            <person name="Priest M."/>
            <person name="Roberts A."/>
            <person name="Saif S."/>
            <person name="Shea T."/>
            <person name="Sisk P."/>
            <person name="Sykes S."/>
            <person name="Wortman J."/>
            <person name="Nusbaum C."/>
            <person name="Birren B."/>
        </authorList>
    </citation>
    <scope>NUCLEOTIDE SEQUENCE [LARGE SCALE GENOMIC DNA]</scope>
    <source>
        <strain evidence="6 7">VS20</strain>
    </source>
</reference>
<dbReference type="OrthoDB" id="63199at2759"/>
<dbReference type="AlphaFoldDB" id="T0QSV8"/>
<dbReference type="RefSeq" id="XP_008608724.1">
    <property type="nucleotide sequence ID" value="XM_008610502.1"/>
</dbReference>
<dbReference type="EMBL" id="JH767143">
    <property type="protein sequence ID" value="EQC37791.1"/>
    <property type="molecule type" value="Genomic_DNA"/>
</dbReference>
<dbReference type="VEuPathDB" id="FungiDB:SDRG_04815"/>
<evidence type="ECO:0000313" key="7">
    <source>
        <dbReference type="Proteomes" id="UP000030762"/>
    </source>
</evidence>
<dbReference type="InterPro" id="IPR029132">
    <property type="entry name" value="CBAH/NAAA_C"/>
</dbReference>
<feature type="transmembrane region" description="Helical" evidence="3">
    <location>
        <begin position="373"/>
        <end position="395"/>
    </location>
</feature>
<evidence type="ECO:0000256" key="2">
    <source>
        <dbReference type="ARBA" id="ARBA00022801"/>
    </source>
</evidence>
<sequence length="407" mass="43921">MWMRGQWLLMLSAAVHGCSEFLLNSTNETISARTMDFTLDLNAHLEIVPRGTRLREPPARDCANCSSYAWDSIYGFVSVNAYGANVATDGLNEAGLSAAWLWLDATSYRTADPTNPRPVVTSVVSHLLGTCASVDDVRAKLATVQMAEIDPALLTMFAPGTPVASYPLHVAVHDASGRSLVLEILNQTLHIYDNPNGVLTNDPPLPDQLAALANATSLPSGYGSTERFVRLSMLNRHRDRAYDPSTSYGAASSEQAAVASAAHFLGTVQVPLAGKDGGGTEFALVRDHMHRKLYFQSTQNLNLRMVDLRRIDFAPGAKRQALAVTFGRWFDDVTDALLASTTHSKDIPNRSHLDKAFDSHSTQLAPPTFRGSIPATIIVVGASIGAIGVIGIALLREHKRQGYANVA</sequence>
<feature type="domain" description="Choloylglycine hydrolase/NAAA C-terminal" evidence="5">
    <location>
        <begin position="18"/>
        <end position="212"/>
    </location>
</feature>
<keyword evidence="3" id="KW-1133">Transmembrane helix</keyword>